<dbReference type="Proteomes" id="UP000095283">
    <property type="component" value="Unplaced"/>
</dbReference>
<name>A0A1I7WNG6_HETBA</name>
<evidence type="ECO:0000313" key="1">
    <source>
        <dbReference type="Proteomes" id="UP000095283"/>
    </source>
</evidence>
<evidence type="ECO:0000313" key="2">
    <source>
        <dbReference type="WBParaSite" id="Hba_06627"/>
    </source>
</evidence>
<protein>
    <submittedName>
        <fullName evidence="2">Uncharacterized protein</fullName>
    </submittedName>
</protein>
<sequence>MEVADDDEIFEIRQFKFHFLEPFKFMELKFLLILHSRIKIIIMN</sequence>
<proteinExistence type="predicted"/>
<organism evidence="1 2">
    <name type="scientific">Heterorhabditis bacteriophora</name>
    <name type="common">Entomopathogenic nematode worm</name>
    <dbReference type="NCBI Taxonomy" id="37862"/>
    <lineage>
        <taxon>Eukaryota</taxon>
        <taxon>Metazoa</taxon>
        <taxon>Ecdysozoa</taxon>
        <taxon>Nematoda</taxon>
        <taxon>Chromadorea</taxon>
        <taxon>Rhabditida</taxon>
        <taxon>Rhabditina</taxon>
        <taxon>Rhabditomorpha</taxon>
        <taxon>Strongyloidea</taxon>
        <taxon>Heterorhabditidae</taxon>
        <taxon>Heterorhabditis</taxon>
    </lineage>
</organism>
<keyword evidence="1" id="KW-1185">Reference proteome</keyword>
<accession>A0A1I7WNG6</accession>
<dbReference type="AlphaFoldDB" id="A0A1I7WNG6"/>
<reference evidence="2" key="1">
    <citation type="submission" date="2016-11" db="UniProtKB">
        <authorList>
            <consortium name="WormBaseParasite"/>
        </authorList>
    </citation>
    <scope>IDENTIFICATION</scope>
</reference>
<dbReference type="WBParaSite" id="Hba_06627">
    <property type="protein sequence ID" value="Hba_06627"/>
    <property type="gene ID" value="Hba_06627"/>
</dbReference>